<dbReference type="GO" id="GO:0008887">
    <property type="term" value="F:glycerate kinase activity"/>
    <property type="evidence" value="ECO:0007669"/>
    <property type="project" value="InterPro"/>
</dbReference>
<reference evidence="1" key="1">
    <citation type="submission" date="2021-03" db="EMBL/GenBank/DDBJ databases">
        <title>Molecular epidemiology and mechanisms of colistin and carbapenem resistance in Enterobacteriaceae from clinical isolates, the environment and porcine samples in Pretoria, South Africa.</title>
        <authorList>
            <person name="Bogoshi D."/>
            <person name="Mbelle N.M."/>
            <person name="Naidoo V."/>
            <person name="Osei Sekyere J."/>
        </authorList>
    </citation>
    <scope>NUCLEOTIDE SEQUENCE</scope>
    <source>
        <strain evidence="1">ESB009</strain>
    </source>
</reference>
<proteinExistence type="predicted"/>
<dbReference type="GO" id="GO:0031388">
    <property type="term" value="P:organic acid phosphorylation"/>
    <property type="evidence" value="ECO:0007669"/>
    <property type="project" value="InterPro"/>
</dbReference>
<dbReference type="AlphaFoldDB" id="A0A939NHN2"/>
<comment type="caution">
    <text evidence="1">The sequence shown here is derived from an EMBL/GenBank/DDBJ whole genome shotgun (WGS) entry which is preliminary data.</text>
</comment>
<accession>A0A939NHN2</accession>
<dbReference type="SUPFAM" id="SSF110738">
    <property type="entry name" value="Glycerate kinase I"/>
    <property type="match status" value="1"/>
</dbReference>
<dbReference type="Pfam" id="PF02595">
    <property type="entry name" value="Gly_kinase"/>
    <property type="match status" value="1"/>
</dbReference>
<evidence type="ECO:0000313" key="1">
    <source>
        <dbReference type="EMBL" id="MBO1919847.1"/>
    </source>
</evidence>
<organism evidence="1">
    <name type="scientific">Staphylococcus xylosus</name>
    <dbReference type="NCBI Taxonomy" id="1288"/>
    <lineage>
        <taxon>Bacteria</taxon>
        <taxon>Bacillati</taxon>
        <taxon>Bacillota</taxon>
        <taxon>Bacilli</taxon>
        <taxon>Bacillales</taxon>
        <taxon>Staphylococcaceae</taxon>
        <taxon>Staphylococcus</taxon>
    </lineage>
</organism>
<keyword evidence="1" id="KW-0418">Kinase</keyword>
<protein>
    <submittedName>
        <fullName evidence="1">Glycerate kinase</fullName>
    </submittedName>
</protein>
<dbReference type="InterPro" id="IPR004381">
    <property type="entry name" value="Glycerate_kinase"/>
</dbReference>
<dbReference type="InterPro" id="IPR036129">
    <property type="entry name" value="Glycerate_kinase_sf"/>
</dbReference>
<dbReference type="EMBL" id="JAGETT010000012">
    <property type="protein sequence ID" value="MBO1919847.1"/>
    <property type="molecule type" value="Genomic_DNA"/>
</dbReference>
<sequence length="61" mass="6713">MQDVKNPLIGQDGASHVFGKQRSIIFRNNIIRAKPTHWANIVESTQHIRLHELAGAGAAVV</sequence>
<keyword evidence="1" id="KW-0808">Transferase</keyword>
<dbReference type="InterPro" id="IPR018193">
    <property type="entry name" value="Glyc_kinase_flavodox-like_fold"/>
</dbReference>
<gene>
    <name evidence="1" type="ORF">J4710_03160</name>
</gene>
<dbReference type="Gene3D" id="3.90.1510.10">
    <property type="entry name" value="Glycerate kinase, domain 2"/>
    <property type="match status" value="1"/>
</dbReference>
<name>A0A939NHN2_STAXY</name>